<dbReference type="RefSeq" id="WP_268264194.1">
    <property type="nucleotide sequence ID" value="NZ_JALQCW010000003.1"/>
</dbReference>
<dbReference type="EMBL" id="JALQCW010000003">
    <property type="protein sequence ID" value="MCK9796357.1"/>
    <property type="molecule type" value="Genomic_DNA"/>
</dbReference>
<gene>
    <name evidence="2" type="ORF">M1B34_00975</name>
</gene>
<dbReference type="Pfam" id="PF01764">
    <property type="entry name" value="Lipase_3"/>
    <property type="match status" value="1"/>
</dbReference>
<dbReference type="SUPFAM" id="SSF53474">
    <property type="entry name" value="alpha/beta-Hydrolases"/>
    <property type="match status" value="1"/>
</dbReference>
<dbReference type="PANTHER" id="PTHR45856">
    <property type="entry name" value="ALPHA/BETA-HYDROLASES SUPERFAMILY PROTEIN"/>
    <property type="match status" value="1"/>
</dbReference>
<evidence type="ECO:0000259" key="1">
    <source>
        <dbReference type="Pfam" id="PF01764"/>
    </source>
</evidence>
<evidence type="ECO:0000313" key="2">
    <source>
        <dbReference type="EMBL" id="MCK9796357.1"/>
    </source>
</evidence>
<accession>A0A9X2C2Z2</accession>
<dbReference type="InterPro" id="IPR029058">
    <property type="entry name" value="AB_hydrolase_fold"/>
</dbReference>
<reference evidence="2 3" key="2">
    <citation type="journal article" date="2023" name="Plant Pathol.">
        <title>Dismantling and reorganizing Pseudomonas marginalis sensu#lato.</title>
        <authorList>
            <person name="Sawada H."/>
            <person name="Fujikawa T."/>
            <person name="Satou M."/>
        </authorList>
    </citation>
    <scope>NUCLEOTIDE SEQUENCE [LARGE SCALE GENOMIC DNA]</scope>
    <source>
        <strain evidence="2 3">MAFF 302030</strain>
    </source>
</reference>
<protein>
    <submittedName>
        <fullName evidence="2">Lipase family protein</fullName>
    </submittedName>
</protein>
<sequence>MNFKTLPAADGPSMEGRIYTCPLRGQQTSFQLVDEFGDGKPYAGLAYEVTDYENVTYTGRLDIDGVGRLEDHYCGPVLLTINQLYQGSLEPYKDLKSRPHYPLPITELQVRAESTRFFNNSGARTRSNPAQDRADSFYQVEVSELVEHDAHLPLMVERHFPPNQHVYSLFRLPPQPKGSKIKPTGYLDGGAPPDGITTDRTLVDQDFISPPSRVAGIALLPNRHHVLEVRPLRALRPMLSTDAKFCALNLYQLAVLTTLSYSNFDQAPRTQPVESARVGFPVQPSSGNWFGAVLPAFDELWQVDAAQAGGKAYYPLYEDVPYSRRLEIIPFDPELYPQVNHPSLGNAQEHPERIHFFDDRLDEGGTDTQAYITHHDELILLAVRGTAEMPDVFRDMDAEQVPFEEGDGKVHNGFYGAAKALRSFVTDYLDKFYSGQKLVITGHSLGGAVALILSEMLRRRTGFTYDILLYTYGSPRAGDTDFVKGAKALLHHRIVNHHDPVPSVPATWMSTSKPKQLAARGSVLVLDAPVGLTLFISGLINFTGEPYAHHGQLQHFQPVDFGTGHRSAMLWAPGCSTILDQGCARVLQEIDGLPVRGSLLRQLVDNVDHKMIDSYIPNCWATLRRWQESQEFTRNLVTEREFDWVDRALIRITQQLRDLGRSQAARPDAYLNAHERVMARQRITQEIDRLHTTRQRLLELSATRVSERDVYGTFAGQPTLLAEGLPHWRAHAENTALEQLAMIPPPADDPDQAIAELIGGYVIGAPRELDIDSYT</sequence>
<dbReference type="CDD" id="cd00519">
    <property type="entry name" value="Lipase_3"/>
    <property type="match status" value="1"/>
</dbReference>
<name>A0A9X2C2Z2_9PSED</name>
<dbReference type="Proteomes" id="UP001155059">
    <property type="component" value="Unassembled WGS sequence"/>
</dbReference>
<dbReference type="Gene3D" id="3.40.50.1820">
    <property type="entry name" value="alpha/beta hydrolase"/>
    <property type="match status" value="1"/>
</dbReference>
<evidence type="ECO:0000313" key="3">
    <source>
        <dbReference type="Proteomes" id="UP001155059"/>
    </source>
</evidence>
<dbReference type="GO" id="GO:0006629">
    <property type="term" value="P:lipid metabolic process"/>
    <property type="evidence" value="ECO:0007669"/>
    <property type="project" value="InterPro"/>
</dbReference>
<dbReference type="PANTHER" id="PTHR45856:SF24">
    <property type="entry name" value="FUNGAL LIPASE-LIKE DOMAIN-CONTAINING PROTEIN"/>
    <property type="match status" value="1"/>
</dbReference>
<dbReference type="AlphaFoldDB" id="A0A9X2C2Z2"/>
<proteinExistence type="predicted"/>
<dbReference type="InterPro" id="IPR002921">
    <property type="entry name" value="Fungal_lipase-type"/>
</dbReference>
<feature type="domain" description="Fungal lipase-type" evidence="1">
    <location>
        <begin position="381"/>
        <end position="506"/>
    </location>
</feature>
<dbReference type="InterPro" id="IPR051218">
    <property type="entry name" value="Sec_MonoDiacylglyc_Lipase"/>
</dbReference>
<comment type="caution">
    <text evidence="2">The sequence shown here is derived from an EMBL/GenBank/DDBJ whole genome shotgun (WGS) entry which is preliminary data.</text>
</comment>
<organism evidence="2 3">
    <name type="scientific">Pseudomonas morbosilactucae</name>
    <dbReference type="NCBI Taxonomy" id="2938197"/>
    <lineage>
        <taxon>Bacteria</taxon>
        <taxon>Pseudomonadati</taxon>
        <taxon>Pseudomonadota</taxon>
        <taxon>Gammaproteobacteria</taxon>
        <taxon>Pseudomonadales</taxon>
        <taxon>Pseudomonadaceae</taxon>
        <taxon>Pseudomonas</taxon>
    </lineage>
</organism>
<reference evidence="2 3" key="1">
    <citation type="journal article" date="2022" name="Int. J. Syst. Evol. Microbiol.">
        <title>Pseudomonas aegrilactucae sp. nov. and Pseudomonas morbosilactucae sp. nov., pathogens causing bacterial rot of lettuce in Japan.</title>
        <authorList>
            <person name="Sawada H."/>
            <person name="Fujikawa T."/>
            <person name="Satou M."/>
        </authorList>
    </citation>
    <scope>NUCLEOTIDE SEQUENCE [LARGE SCALE GENOMIC DNA]</scope>
    <source>
        <strain evidence="2 3">MAFF 302030</strain>
    </source>
</reference>